<name>D1YJ55_LACGS</name>
<comment type="caution">
    <text evidence="1">The sequence shown here is derived from an EMBL/GenBank/DDBJ whole genome shotgun (WGS) entry which is preliminary data.</text>
</comment>
<gene>
    <name evidence="1" type="ORF">HMPREF9209_0137</name>
</gene>
<proteinExistence type="predicted"/>
<protein>
    <submittedName>
        <fullName evidence="1">Uncharacterized protein</fullName>
    </submittedName>
</protein>
<accession>D1YJ55</accession>
<dbReference type="EMBL" id="ADFT01000016">
    <property type="protein sequence ID" value="EFB62576.1"/>
    <property type="molecule type" value="Genomic_DNA"/>
</dbReference>
<reference evidence="1 2" key="1">
    <citation type="submission" date="2009-12" db="EMBL/GenBank/DDBJ databases">
        <title>Genome Sequence of Lactobacillus gasseri 224-1.</title>
        <authorList>
            <person name="Durkin A.S."/>
            <person name="Madupu R."/>
            <person name="Torralba M."/>
            <person name="Methe B."/>
            <person name="Sutton G."/>
            <person name="Strausberg R.L."/>
            <person name="Nelson K.E."/>
        </authorList>
    </citation>
    <scope>NUCLEOTIDE SEQUENCE [LARGE SCALE GENOMIC DNA]</scope>
    <source>
        <strain evidence="1 2">224-1</strain>
    </source>
</reference>
<evidence type="ECO:0000313" key="2">
    <source>
        <dbReference type="Proteomes" id="UP000003684"/>
    </source>
</evidence>
<sequence>MLVTLGIGRSELDQTLYQALEQVKNYEYAGEYDFLEDLGLESCIVSSFSLLK</sequence>
<dbReference type="Proteomes" id="UP000003684">
    <property type="component" value="Unassembled WGS sequence"/>
</dbReference>
<organism evidence="1 2">
    <name type="scientific">Lactobacillus gasseri 224-1</name>
    <dbReference type="NCBI Taxonomy" id="679196"/>
    <lineage>
        <taxon>Bacteria</taxon>
        <taxon>Bacillati</taxon>
        <taxon>Bacillota</taxon>
        <taxon>Bacilli</taxon>
        <taxon>Lactobacillales</taxon>
        <taxon>Lactobacillaceae</taxon>
        <taxon>Lactobacillus</taxon>
    </lineage>
</organism>
<dbReference type="AlphaFoldDB" id="D1YJ55"/>
<evidence type="ECO:0000313" key="1">
    <source>
        <dbReference type="EMBL" id="EFB62576.1"/>
    </source>
</evidence>